<name>A0ACC2LYQ3_PERAE</name>
<evidence type="ECO:0000313" key="2">
    <source>
        <dbReference type="Proteomes" id="UP001234297"/>
    </source>
</evidence>
<reference evidence="1 2" key="1">
    <citation type="journal article" date="2022" name="Hortic Res">
        <title>A haplotype resolved chromosomal level avocado genome allows analysis of novel avocado genes.</title>
        <authorList>
            <person name="Nath O."/>
            <person name="Fletcher S.J."/>
            <person name="Hayward A."/>
            <person name="Shaw L.M."/>
            <person name="Masouleh A.K."/>
            <person name="Furtado A."/>
            <person name="Henry R.J."/>
            <person name="Mitter N."/>
        </authorList>
    </citation>
    <scope>NUCLEOTIDE SEQUENCE [LARGE SCALE GENOMIC DNA]</scope>
    <source>
        <strain evidence="2">cv. Hass</strain>
    </source>
</reference>
<evidence type="ECO:0000313" key="1">
    <source>
        <dbReference type="EMBL" id="KAJ8638072.1"/>
    </source>
</evidence>
<keyword evidence="2" id="KW-1185">Reference proteome</keyword>
<gene>
    <name evidence="1" type="ORF">MRB53_012339</name>
</gene>
<dbReference type="Proteomes" id="UP001234297">
    <property type="component" value="Chromosome 3"/>
</dbReference>
<protein>
    <submittedName>
        <fullName evidence="1">Uncharacterized protein</fullName>
    </submittedName>
</protein>
<comment type="caution">
    <text evidence="1">The sequence shown here is derived from an EMBL/GenBank/DDBJ whole genome shotgun (WGS) entry which is preliminary data.</text>
</comment>
<sequence>MRDVIFVACILRVHKELVGESETPSHDPATWAMSIADRCNPNDKKVLLQIKKSFNDPYLLASWNPKTDCCGWYQLECDEITNRVTALTIFGGEISGQIPPYVGDLPHLKTLIFRKLSNLTGHIQPAIAKLKNLTMIRLSWTNLSGPVPDFLSTLPNLDYLDLSFNDLTGSIPPSLAKLTKLNALHLDRNRLTGSIPEAYGQFKGSVPDLYLSHNRLTGKIPKSLGDLDFSVIELQRNMLVGDASFLFRNSSRSTFRIDISRNLLEFDLSGAIFPENLGALDISHNRIYGNIPSQITSLGNLQGLNASYNRLCGKIPQGGRMGRFDYSSFFHNRCLCGTPLPNNCTSG</sequence>
<proteinExistence type="predicted"/>
<accession>A0ACC2LYQ3</accession>
<organism evidence="1 2">
    <name type="scientific">Persea americana</name>
    <name type="common">Avocado</name>
    <dbReference type="NCBI Taxonomy" id="3435"/>
    <lineage>
        <taxon>Eukaryota</taxon>
        <taxon>Viridiplantae</taxon>
        <taxon>Streptophyta</taxon>
        <taxon>Embryophyta</taxon>
        <taxon>Tracheophyta</taxon>
        <taxon>Spermatophyta</taxon>
        <taxon>Magnoliopsida</taxon>
        <taxon>Magnoliidae</taxon>
        <taxon>Laurales</taxon>
        <taxon>Lauraceae</taxon>
        <taxon>Persea</taxon>
    </lineage>
</organism>
<dbReference type="EMBL" id="CM056811">
    <property type="protein sequence ID" value="KAJ8638072.1"/>
    <property type="molecule type" value="Genomic_DNA"/>
</dbReference>